<accession>A0A3L8RWM4</accession>
<dbReference type="GO" id="GO:0031514">
    <property type="term" value="C:motile cilium"/>
    <property type="evidence" value="ECO:0007669"/>
    <property type="project" value="UniProtKB-SubCell"/>
</dbReference>
<comment type="caution">
    <text evidence="11">The sequence shown here is derived from an EMBL/GenBank/DDBJ whole genome shotgun (WGS) entry which is preliminary data.</text>
</comment>
<name>A0A3L8RWM4_CHLGU</name>
<dbReference type="PANTHER" id="PTHR15504:SF0">
    <property type="entry name" value="CILIA- AND FLAGELLA-ASSOCIATED PROTEIN 45"/>
    <property type="match status" value="1"/>
</dbReference>
<evidence type="ECO:0000313" key="12">
    <source>
        <dbReference type="Proteomes" id="UP000276834"/>
    </source>
</evidence>
<feature type="coiled-coil region" evidence="8">
    <location>
        <begin position="204"/>
        <end position="250"/>
    </location>
</feature>
<keyword evidence="12" id="KW-1185">Reference proteome</keyword>
<feature type="domain" description="Trichohyalin-plectin-homology" evidence="10">
    <location>
        <begin position="238"/>
        <end position="584"/>
    </location>
</feature>
<evidence type="ECO:0000256" key="9">
    <source>
        <dbReference type="SAM" id="MobiDB-lite"/>
    </source>
</evidence>
<dbReference type="OrthoDB" id="1902038at2759"/>
<protein>
    <recommendedName>
        <fullName evidence="7">Cilia- and flagella-associated protein 45</fullName>
    </recommendedName>
</protein>
<evidence type="ECO:0000256" key="8">
    <source>
        <dbReference type="SAM" id="Coils"/>
    </source>
</evidence>
<evidence type="ECO:0000256" key="4">
    <source>
        <dbReference type="ARBA" id="ARBA00023069"/>
    </source>
</evidence>
<keyword evidence="5" id="KW-0966">Cell projection</keyword>
<comment type="subcellular location">
    <subcellularLocation>
        <location evidence="1">Cell projection</location>
        <location evidence="1">Cilium</location>
        <location evidence="1">Flagellum</location>
    </subcellularLocation>
</comment>
<feature type="compositionally biased region" description="Low complexity" evidence="9">
    <location>
        <begin position="1"/>
        <end position="10"/>
    </location>
</feature>
<evidence type="ECO:0000256" key="3">
    <source>
        <dbReference type="ARBA" id="ARBA00023054"/>
    </source>
</evidence>
<keyword evidence="3 8" id="KW-0175">Coiled coil</keyword>
<dbReference type="AlphaFoldDB" id="A0A3L8RWM4"/>
<dbReference type="InterPro" id="IPR043597">
    <property type="entry name" value="TPH_dom"/>
</dbReference>
<keyword evidence="4" id="KW-0969">Cilium</keyword>
<reference evidence="11 12" key="1">
    <citation type="journal article" date="2018" name="Proc. R. Soc. B">
        <title>A non-coding region near Follistatin controls head colour polymorphism in the Gouldian finch.</title>
        <authorList>
            <person name="Toomey M.B."/>
            <person name="Marques C.I."/>
            <person name="Andrade P."/>
            <person name="Araujo P.M."/>
            <person name="Sabatino S."/>
            <person name="Gazda M.A."/>
            <person name="Afonso S."/>
            <person name="Lopes R.J."/>
            <person name="Corbo J.C."/>
            <person name="Carneiro M."/>
        </authorList>
    </citation>
    <scope>NUCLEOTIDE SEQUENCE [LARGE SCALE GENOMIC DNA]</scope>
    <source>
        <strain evidence="11">Red01</strain>
        <tissue evidence="11">Muscle</tissue>
    </source>
</reference>
<sequence>MAAATAGTGSRSRRARVSSRRSLLARRLQLPSPGFRTVCPDISPGLPSPPHPQDVQLLRLTPGPSVPYGRALDTPRLIPEEGPELLPGSVGVRGAPRRGRGPSNFYFLQVMGSSNPVVMSQDVSKHPQELPSFKPKLKTIQVITKDLIRELIIPQERPKPCLIIGEKEYERIKESARAPSEVERWDRLKTLKARQDAAFEVLKNAQIEEQRKAVLEDKRDHRRDVEQKLLQRAARMRLEQEEDVRELNRLFLNAKCNMIRDKQVMEKWMIHKELAEEEKHLDKMMEMEREKSREVQEELERQRKQELIRARQDIVKQMEQRAEERALRAEELYQEGQRQLERLEQMKREDRKAWEQKQERLKQIHADIKCFNMESQRLKDQQREQDRLEDERVLEQQRQKAEHEAALEAKQQQLRLEKEKELAQLRATQEWAQDGQAERDALRAKRNQEVVDREWRRWELEKARKKAELEQQLKQDRLEQVAQKEQYLAMQVEQDRLEFQRVLRAHQEQLEWEKLQREQRELRQRAHAEDLRRQIQELQQQQQRERAAFIAEGRQQQQEVRQRSQRLAQFRQQKLQEFRATGIPDKYFAQVERRARSRASRAPS</sequence>
<dbReference type="Proteomes" id="UP000276834">
    <property type="component" value="Unassembled WGS sequence"/>
</dbReference>
<feature type="coiled-coil region" evidence="8">
    <location>
        <begin position="464"/>
        <end position="548"/>
    </location>
</feature>
<gene>
    <name evidence="11" type="ORF">DV515_00015499</name>
</gene>
<dbReference type="EMBL" id="QUSF01000186">
    <property type="protein sequence ID" value="RLV88275.1"/>
    <property type="molecule type" value="Genomic_DNA"/>
</dbReference>
<proteinExistence type="inferred from homology"/>
<dbReference type="PANTHER" id="PTHR15504">
    <property type="entry name" value="NASOPHARYNGEAL EPITHELIUM SPECIFIC PROTEIN 1"/>
    <property type="match status" value="1"/>
</dbReference>
<evidence type="ECO:0000256" key="6">
    <source>
        <dbReference type="ARBA" id="ARBA00034116"/>
    </source>
</evidence>
<feature type="region of interest" description="Disordered" evidence="9">
    <location>
        <begin position="1"/>
        <end position="30"/>
    </location>
</feature>
<dbReference type="STRING" id="44316.ENSEGOP00005014014"/>
<feature type="region of interest" description="Disordered" evidence="9">
    <location>
        <begin position="375"/>
        <end position="406"/>
    </location>
</feature>
<evidence type="ECO:0000256" key="7">
    <source>
        <dbReference type="ARBA" id="ARBA00034142"/>
    </source>
</evidence>
<organism evidence="11 12">
    <name type="scientific">Chloebia gouldiae</name>
    <name type="common">Gouldian finch</name>
    <name type="synonym">Erythrura gouldiae</name>
    <dbReference type="NCBI Taxonomy" id="44316"/>
    <lineage>
        <taxon>Eukaryota</taxon>
        <taxon>Metazoa</taxon>
        <taxon>Chordata</taxon>
        <taxon>Craniata</taxon>
        <taxon>Vertebrata</taxon>
        <taxon>Euteleostomi</taxon>
        <taxon>Archelosauria</taxon>
        <taxon>Archosauria</taxon>
        <taxon>Dinosauria</taxon>
        <taxon>Saurischia</taxon>
        <taxon>Theropoda</taxon>
        <taxon>Coelurosauria</taxon>
        <taxon>Aves</taxon>
        <taxon>Neognathae</taxon>
        <taxon>Neoaves</taxon>
        <taxon>Telluraves</taxon>
        <taxon>Australaves</taxon>
        <taxon>Passeriformes</taxon>
        <taxon>Passeroidea</taxon>
        <taxon>Passeridae</taxon>
        <taxon>Chloebia</taxon>
    </lineage>
</organism>
<dbReference type="Pfam" id="PF13868">
    <property type="entry name" value="TPH"/>
    <property type="match status" value="1"/>
</dbReference>
<keyword evidence="2" id="KW-0282">Flagellum</keyword>
<evidence type="ECO:0000313" key="11">
    <source>
        <dbReference type="EMBL" id="RLV88275.1"/>
    </source>
</evidence>
<evidence type="ECO:0000256" key="5">
    <source>
        <dbReference type="ARBA" id="ARBA00023273"/>
    </source>
</evidence>
<comment type="similarity">
    <text evidence="6">Belongs to the CFAP45 family.</text>
</comment>
<evidence type="ECO:0000256" key="1">
    <source>
        <dbReference type="ARBA" id="ARBA00004230"/>
    </source>
</evidence>
<evidence type="ECO:0000259" key="10">
    <source>
        <dbReference type="Pfam" id="PF13868"/>
    </source>
</evidence>
<feature type="compositionally biased region" description="Basic and acidic residues" evidence="9">
    <location>
        <begin position="376"/>
        <end position="406"/>
    </location>
</feature>
<evidence type="ECO:0000256" key="2">
    <source>
        <dbReference type="ARBA" id="ARBA00022846"/>
    </source>
</evidence>
<dbReference type="InterPro" id="IPR033253">
    <property type="entry name" value="CFAP45"/>
</dbReference>